<dbReference type="InterPro" id="IPR017871">
    <property type="entry name" value="ABC_transporter-like_CS"/>
</dbReference>
<dbReference type="SMART" id="SM00382">
    <property type="entry name" value="AAA"/>
    <property type="match status" value="1"/>
</dbReference>
<comment type="caution">
    <text evidence="7">The sequence shown here is derived from an EMBL/GenBank/DDBJ whole genome shotgun (WGS) entry which is preliminary data.</text>
</comment>
<sequence>MTDAAIEVENLSFGYGQTPILESVNVAFPSNRFSVLLGRNGSGKSTLFNIMAGLQKYKQGSVRLMGKERSKMSFSDCARVLGFLPQFHKSVFPFKVKDVVLTGRAAFSAFTPRKSDMTKVGQAIEELGISHLADRPYTELSGGEQQLVMIARVLVQNPKIILLDEPTNHLDVYYQTYVLDRLKKLTENNLTVIAIMHDPNMAFLYADHCYFMKDRTVVTPTEQFDYHASTFLEYVYDVRFTTVMVNDKLMVVPGR</sequence>
<dbReference type="OrthoDB" id="9806726at2"/>
<keyword evidence="8" id="KW-1185">Reference proteome</keyword>
<feature type="domain" description="ABC transporter" evidence="6">
    <location>
        <begin position="6"/>
        <end position="239"/>
    </location>
</feature>
<protein>
    <submittedName>
        <fullName evidence="7">Iron complex transport system ATP-binding protein</fullName>
    </submittedName>
</protein>
<dbReference type="RefSeq" id="WP_101446359.1">
    <property type="nucleotide sequence ID" value="NZ_PJMU01000003.1"/>
</dbReference>
<evidence type="ECO:0000256" key="4">
    <source>
        <dbReference type="ARBA" id="ARBA00022967"/>
    </source>
</evidence>
<dbReference type="AlphaFoldDB" id="A0A2N3U9S9"/>
<dbReference type="PANTHER" id="PTHR42794">
    <property type="entry name" value="HEMIN IMPORT ATP-BINDING PROTEIN HMUV"/>
    <property type="match status" value="1"/>
</dbReference>
<keyword evidence="3 7" id="KW-0067">ATP-binding</keyword>
<dbReference type="PROSITE" id="PS00211">
    <property type="entry name" value="ABC_TRANSPORTER_1"/>
    <property type="match status" value="1"/>
</dbReference>
<evidence type="ECO:0000313" key="7">
    <source>
        <dbReference type="EMBL" id="PKV63518.1"/>
    </source>
</evidence>
<dbReference type="InterPro" id="IPR003439">
    <property type="entry name" value="ABC_transporter-like_ATP-bd"/>
</dbReference>
<reference evidence="7 8" key="1">
    <citation type="submission" date="2017-12" db="EMBL/GenBank/DDBJ databases">
        <title>Genomic Encyclopedia of Type Strains, Phase III (KMG-III): the genomes of soil and plant-associated and newly described type strains.</title>
        <authorList>
            <person name="Whitman W."/>
        </authorList>
    </citation>
    <scope>NUCLEOTIDE SEQUENCE [LARGE SCALE GENOMIC DNA]</scope>
    <source>
        <strain evidence="7 8">LP43</strain>
    </source>
</reference>
<dbReference type="Proteomes" id="UP000233782">
    <property type="component" value="Unassembled WGS sequence"/>
</dbReference>
<keyword evidence="2" id="KW-0547">Nucleotide-binding</keyword>
<accession>A0A2N3U9S9</accession>
<evidence type="ECO:0000256" key="2">
    <source>
        <dbReference type="ARBA" id="ARBA00022741"/>
    </source>
</evidence>
<dbReference type="EMBL" id="PJMU01000003">
    <property type="protein sequence ID" value="PKV63518.1"/>
    <property type="molecule type" value="Genomic_DNA"/>
</dbReference>
<dbReference type="GO" id="GO:0016887">
    <property type="term" value="F:ATP hydrolysis activity"/>
    <property type="evidence" value="ECO:0007669"/>
    <property type="project" value="InterPro"/>
</dbReference>
<evidence type="ECO:0000313" key="8">
    <source>
        <dbReference type="Proteomes" id="UP000233782"/>
    </source>
</evidence>
<organism evidence="7 8">
    <name type="scientific">Pontibacter ramchanderi</name>
    <dbReference type="NCBI Taxonomy" id="1179743"/>
    <lineage>
        <taxon>Bacteria</taxon>
        <taxon>Pseudomonadati</taxon>
        <taxon>Bacteroidota</taxon>
        <taxon>Cytophagia</taxon>
        <taxon>Cytophagales</taxon>
        <taxon>Hymenobacteraceae</taxon>
        <taxon>Pontibacter</taxon>
    </lineage>
</organism>
<dbReference type="InterPro" id="IPR027417">
    <property type="entry name" value="P-loop_NTPase"/>
</dbReference>
<dbReference type="PANTHER" id="PTHR42794:SF1">
    <property type="entry name" value="HEMIN IMPORT ATP-BINDING PROTEIN HMUV"/>
    <property type="match status" value="1"/>
</dbReference>
<dbReference type="GO" id="GO:0005524">
    <property type="term" value="F:ATP binding"/>
    <property type="evidence" value="ECO:0007669"/>
    <property type="project" value="UniProtKB-KW"/>
</dbReference>
<dbReference type="Gene3D" id="3.40.50.300">
    <property type="entry name" value="P-loop containing nucleotide triphosphate hydrolases"/>
    <property type="match status" value="1"/>
</dbReference>
<evidence type="ECO:0000259" key="6">
    <source>
        <dbReference type="PROSITE" id="PS50893"/>
    </source>
</evidence>
<evidence type="ECO:0000256" key="1">
    <source>
        <dbReference type="ARBA" id="ARBA00022448"/>
    </source>
</evidence>
<comment type="function">
    <text evidence="5">Part of the ABC transporter complex HmuTUV involved in hemin import. Responsible for energy coupling to the transport system.</text>
</comment>
<dbReference type="CDD" id="cd03214">
    <property type="entry name" value="ABC_Iron-Siderophores_B12_Hemin"/>
    <property type="match status" value="1"/>
</dbReference>
<dbReference type="InterPro" id="IPR003593">
    <property type="entry name" value="AAA+_ATPase"/>
</dbReference>
<gene>
    <name evidence="7" type="ORF">BD749_3362</name>
</gene>
<name>A0A2N3U9S9_9BACT</name>
<evidence type="ECO:0000256" key="5">
    <source>
        <dbReference type="ARBA" id="ARBA00037066"/>
    </source>
</evidence>
<proteinExistence type="predicted"/>
<keyword evidence="4" id="KW-1278">Translocase</keyword>
<dbReference type="SUPFAM" id="SSF52540">
    <property type="entry name" value="P-loop containing nucleoside triphosphate hydrolases"/>
    <property type="match status" value="1"/>
</dbReference>
<dbReference type="FunFam" id="3.40.50.300:FF:000134">
    <property type="entry name" value="Iron-enterobactin ABC transporter ATP-binding protein"/>
    <property type="match status" value="1"/>
</dbReference>
<dbReference type="PROSITE" id="PS50893">
    <property type="entry name" value="ABC_TRANSPORTER_2"/>
    <property type="match status" value="1"/>
</dbReference>
<evidence type="ECO:0000256" key="3">
    <source>
        <dbReference type="ARBA" id="ARBA00022840"/>
    </source>
</evidence>
<dbReference type="Pfam" id="PF00005">
    <property type="entry name" value="ABC_tran"/>
    <property type="match status" value="1"/>
</dbReference>
<keyword evidence="1" id="KW-0813">Transport</keyword>